<accession>A0AAE1CJR6</accession>
<dbReference type="Gene3D" id="3.40.50.300">
    <property type="entry name" value="P-loop containing nucleotide triphosphate hydrolases"/>
    <property type="match status" value="1"/>
</dbReference>
<sequence length="172" mass="19343">MAAFRTPLVVVLGATGAGKSRLAIDIAKAFAGEIISADSMQIYKGLDIISNKVTEEEQTEAPHHLISYINPDHKHYNVVDFRDAALPIIDNLFSRSKIPILVGGTNYYIESILWDFLINKVSSAAPLLPSRYCWRIQVRSHYRGHCRSAAWLLADSLTVREWPHSERHGYPV</sequence>
<evidence type="ECO:0000313" key="5">
    <source>
        <dbReference type="EMBL" id="KAK3701166.1"/>
    </source>
</evidence>
<evidence type="ECO:0000256" key="2">
    <source>
        <dbReference type="ARBA" id="ARBA00022679"/>
    </source>
</evidence>
<keyword evidence="2" id="KW-0808">Transferase</keyword>
<proteinExistence type="inferred from homology"/>
<dbReference type="GO" id="GO:0005524">
    <property type="term" value="F:ATP binding"/>
    <property type="evidence" value="ECO:0007669"/>
    <property type="project" value="UniProtKB-KW"/>
</dbReference>
<reference evidence="5" key="1">
    <citation type="journal article" date="2023" name="G3 (Bethesda)">
        <title>A reference genome for the long-term kleptoplast-retaining sea slug Elysia crispata morphotype clarki.</title>
        <authorList>
            <person name="Eastman K.E."/>
            <person name="Pendleton A.L."/>
            <person name="Shaikh M.A."/>
            <person name="Suttiyut T."/>
            <person name="Ogas R."/>
            <person name="Tomko P."/>
            <person name="Gavelis G."/>
            <person name="Widhalm J.R."/>
            <person name="Wisecaver J.H."/>
        </authorList>
    </citation>
    <scope>NUCLEOTIDE SEQUENCE</scope>
    <source>
        <strain evidence="5">ECLA1</strain>
    </source>
</reference>
<dbReference type="InterPro" id="IPR039657">
    <property type="entry name" value="Dimethylallyltransferase"/>
</dbReference>
<dbReference type="InterPro" id="IPR027417">
    <property type="entry name" value="P-loop_NTPase"/>
</dbReference>
<comment type="similarity">
    <text evidence="1">Belongs to the IPP transferase family.</text>
</comment>
<dbReference type="PANTHER" id="PTHR11088:SF89">
    <property type="entry name" value="TRNA DIMETHYLALLYLTRANSFERASE"/>
    <property type="match status" value="1"/>
</dbReference>
<comment type="caution">
    <text evidence="5">The sequence shown here is derived from an EMBL/GenBank/DDBJ whole genome shotgun (WGS) entry which is preliminary data.</text>
</comment>
<name>A0AAE1CJR6_9GAST</name>
<dbReference type="GO" id="GO:0006400">
    <property type="term" value="P:tRNA modification"/>
    <property type="evidence" value="ECO:0007669"/>
    <property type="project" value="TreeGrafter"/>
</dbReference>
<keyword evidence="6" id="KW-1185">Reference proteome</keyword>
<evidence type="ECO:0000256" key="4">
    <source>
        <dbReference type="ARBA" id="ARBA00022840"/>
    </source>
</evidence>
<organism evidence="5 6">
    <name type="scientific">Elysia crispata</name>
    <name type="common">lettuce slug</name>
    <dbReference type="NCBI Taxonomy" id="231223"/>
    <lineage>
        <taxon>Eukaryota</taxon>
        <taxon>Metazoa</taxon>
        <taxon>Spiralia</taxon>
        <taxon>Lophotrochozoa</taxon>
        <taxon>Mollusca</taxon>
        <taxon>Gastropoda</taxon>
        <taxon>Heterobranchia</taxon>
        <taxon>Euthyneura</taxon>
        <taxon>Panpulmonata</taxon>
        <taxon>Sacoglossa</taxon>
        <taxon>Placobranchoidea</taxon>
        <taxon>Plakobranchidae</taxon>
        <taxon>Elysia</taxon>
    </lineage>
</organism>
<evidence type="ECO:0000313" key="6">
    <source>
        <dbReference type="Proteomes" id="UP001283361"/>
    </source>
</evidence>
<gene>
    <name evidence="5" type="ORF">RRG08_029638</name>
</gene>
<keyword evidence="3" id="KW-0547">Nucleotide-binding</keyword>
<dbReference type="Proteomes" id="UP001283361">
    <property type="component" value="Unassembled WGS sequence"/>
</dbReference>
<dbReference type="EMBL" id="JAWDGP010007897">
    <property type="protein sequence ID" value="KAK3701166.1"/>
    <property type="molecule type" value="Genomic_DNA"/>
</dbReference>
<evidence type="ECO:0000256" key="3">
    <source>
        <dbReference type="ARBA" id="ARBA00022741"/>
    </source>
</evidence>
<dbReference type="SUPFAM" id="SSF52540">
    <property type="entry name" value="P-loop containing nucleoside triphosphate hydrolases"/>
    <property type="match status" value="1"/>
</dbReference>
<evidence type="ECO:0000256" key="1">
    <source>
        <dbReference type="ARBA" id="ARBA00005842"/>
    </source>
</evidence>
<protein>
    <submittedName>
        <fullName evidence="5">Uncharacterized protein</fullName>
    </submittedName>
</protein>
<dbReference type="PANTHER" id="PTHR11088">
    <property type="entry name" value="TRNA DIMETHYLALLYLTRANSFERASE"/>
    <property type="match status" value="1"/>
</dbReference>
<dbReference type="Pfam" id="PF01715">
    <property type="entry name" value="IPPT"/>
    <property type="match status" value="1"/>
</dbReference>
<dbReference type="GO" id="GO:0052381">
    <property type="term" value="F:tRNA dimethylallyltransferase activity"/>
    <property type="evidence" value="ECO:0007669"/>
    <property type="project" value="TreeGrafter"/>
</dbReference>
<dbReference type="GO" id="GO:0005739">
    <property type="term" value="C:mitochondrion"/>
    <property type="evidence" value="ECO:0007669"/>
    <property type="project" value="TreeGrafter"/>
</dbReference>
<keyword evidence="4" id="KW-0067">ATP-binding</keyword>
<dbReference type="AlphaFoldDB" id="A0AAE1CJR6"/>